<evidence type="ECO:0000256" key="3">
    <source>
        <dbReference type="ARBA" id="ARBA00022723"/>
    </source>
</evidence>
<keyword evidence="5" id="KW-0460">Magnesium</keyword>
<gene>
    <name evidence="8" type="ORF">C1H87_05130</name>
</gene>
<name>A0A2K9PM40_9FLAO</name>
<dbReference type="PROSITE" id="PS51462">
    <property type="entry name" value="NUDIX"/>
    <property type="match status" value="1"/>
</dbReference>
<dbReference type="Proteomes" id="UP000235826">
    <property type="component" value="Chromosome"/>
</dbReference>
<feature type="domain" description="Nudix hydrolase" evidence="7">
    <location>
        <begin position="46"/>
        <end position="181"/>
    </location>
</feature>
<dbReference type="EMBL" id="CP025791">
    <property type="protein sequence ID" value="AUP78133.1"/>
    <property type="molecule type" value="Genomic_DNA"/>
</dbReference>
<dbReference type="Pfam" id="PF00293">
    <property type="entry name" value="NUDIX"/>
    <property type="match status" value="1"/>
</dbReference>
<dbReference type="AlphaFoldDB" id="A0A2K9PM40"/>
<evidence type="ECO:0000313" key="8">
    <source>
        <dbReference type="EMBL" id="AUP78133.1"/>
    </source>
</evidence>
<protein>
    <submittedName>
        <fullName evidence="8">Coenzyme A pyrophosphatase</fullName>
    </submittedName>
</protein>
<organism evidence="8 9">
    <name type="scientific">Flavivirga eckloniae</name>
    <dbReference type="NCBI Taxonomy" id="1803846"/>
    <lineage>
        <taxon>Bacteria</taxon>
        <taxon>Pseudomonadati</taxon>
        <taxon>Bacteroidota</taxon>
        <taxon>Flavobacteriia</taxon>
        <taxon>Flavobacteriales</taxon>
        <taxon>Flavobacteriaceae</taxon>
        <taxon>Flavivirga</taxon>
    </lineage>
</organism>
<comment type="cofactor">
    <cofactor evidence="1">
        <name>Mn(2+)</name>
        <dbReference type="ChEBI" id="CHEBI:29035"/>
    </cofactor>
</comment>
<dbReference type="InterPro" id="IPR015797">
    <property type="entry name" value="NUDIX_hydrolase-like_dom_sf"/>
</dbReference>
<evidence type="ECO:0000313" key="9">
    <source>
        <dbReference type="Proteomes" id="UP000235826"/>
    </source>
</evidence>
<dbReference type="InterPro" id="IPR000086">
    <property type="entry name" value="NUDIX_hydrolase_dom"/>
</dbReference>
<dbReference type="GO" id="GO:0046872">
    <property type="term" value="F:metal ion binding"/>
    <property type="evidence" value="ECO:0007669"/>
    <property type="project" value="UniProtKB-KW"/>
</dbReference>
<evidence type="ECO:0000256" key="5">
    <source>
        <dbReference type="ARBA" id="ARBA00022842"/>
    </source>
</evidence>
<dbReference type="Gene3D" id="3.90.79.10">
    <property type="entry name" value="Nucleoside Triphosphate Pyrophosphohydrolase"/>
    <property type="match status" value="1"/>
</dbReference>
<accession>A0A2K9PM40</accession>
<dbReference type="SUPFAM" id="SSF55811">
    <property type="entry name" value="Nudix"/>
    <property type="match status" value="1"/>
</dbReference>
<keyword evidence="6" id="KW-0464">Manganese</keyword>
<dbReference type="PANTHER" id="PTHR12992:SF11">
    <property type="entry name" value="MITOCHONDRIAL COENZYME A DIPHOSPHATASE NUDT8"/>
    <property type="match status" value="1"/>
</dbReference>
<evidence type="ECO:0000256" key="6">
    <source>
        <dbReference type="ARBA" id="ARBA00023211"/>
    </source>
</evidence>
<dbReference type="InterPro" id="IPR045121">
    <property type="entry name" value="CoAse"/>
</dbReference>
<evidence type="ECO:0000256" key="2">
    <source>
        <dbReference type="ARBA" id="ARBA00001946"/>
    </source>
</evidence>
<evidence type="ECO:0000259" key="7">
    <source>
        <dbReference type="PROSITE" id="PS51462"/>
    </source>
</evidence>
<sequence length="213" mass="24045">MDFDRFLKLTSKIKNIPLPAESSHFKMVPPFRRALMEAQKEAIKNAKRAGVLALFYPDINKATKLVLILRKTYNGVHSAQVGFPGGKLENQDDSIEAAAVRETFEEVGVPIKTIEVIRELSQVYIPPSNFYVQPFLGITKYTPSFVKQEEEVEAIIEIDLLHFLDDSILISKKVSTSYSIEVEVPAFKLNGHIVWGATAMMLSEIKDLLKPYM</sequence>
<comment type="cofactor">
    <cofactor evidence="2">
        <name>Mg(2+)</name>
        <dbReference type="ChEBI" id="CHEBI:18420"/>
    </cofactor>
</comment>
<dbReference type="CDD" id="cd03426">
    <property type="entry name" value="NUDIX_CoAse_Nudt7"/>
    <property type="match status" value="1"/>
</dbReference>
<proteinExistence type="predicted"/>
<keyword evidence="3" id="KW-0479">Metal-binding</keyword>
<dbReference type="PANTHER" id="PTHR12992">
    <property type="entry name" value="NUDIX HYDROLASE"/>
    <property type="match status" value="1"/>
</dbReference>
<reference evidence="8 9" key="1">
    <citation type="submission" date="2018-01" db="EMBL/GenBank/DDBJ databases">
        <title>Complete genome sequence of Flavivirga eckloniae ECD14 isolated from seaweed Ecklonia cava.</title>
        <authorList>
            <person name="Lee J.H."/>
            <person name="Baik K.S."/>
            <person name="Seong C.N."/>
        </authorList>
    </citation>
    <scope>NUCLEOTIDE SEQUENCE [LARGE SCALE GENOMIC DNA]</scope>
    <source>
        <strain evidence="8 9">ECD14</strain>
    </source>
</reference>
<dbReference type="KEGG" id="fek:C1H87_05130"/>
<dbReference type="RefSeq" id="WP_102754791.1">
    <property type="nucleotide sequence ID" value="NZ_CP025791.1"/>
</dbReference>
<keyword evidence="9" id="KW-1185">Reference proteome</keyword>
<dbReference type="OrthoDB" id="9802805at2"/>
<evidence type="ECO:0000256" key="4">
    <source>
        <dbReference type="ARBA" id="ARBA00022801"/>
    </source>
</evidence>
<dbReference type="GO" id="GO:0010945">
    <property type="term" value="F:coenzyme A diphosphatase activity"/>
    <property type="evidence" value="ECO:0007669"/>
    <property type="project" value="InterPro"/>
</dbReference>
<evidence type="ECO:0000256" key="1">
    <source>
        <dbReference type="ARBA" id="ARBA00001936"/>
    </source>
</evidence>
<keyword evidence="4" id="KW-0378">Hydrolase</keyword>